<dbReference type="SUPFAM" id="SSF55424">
    <property type="entry name" value="FAD/NAD-linked reductases, dimerisation (C-terminal) domain"/>
    <property type="match status" value="1"/>
</dbReference>
<dbReference type="Gene3D" id="3.50.50.60">
    <property type="entry name" value="FAD/NAD(P)-binding domain"/>
    <property type="match status" value="2"/>
</dbReference>
<keyword evidence="10" id="KW-1185">Reference proteome</keyword>
<feature type="binding site" evidence="5">
    <location>
        <position position="52"/>
    </location>
    <ligand>
        <name>FAD</name>
        <dbReference type="ChEBI" id="CHEBI:57692"/>
    </ligand>
</feature>
<dbReference type="AlphaFoldDB" id="A0A1I0A6N7"/>
<comment type="cofactor">
    <cofactor evidence="5">
        <name>FAD</name>
        <dbReference type="ChEBI" id="CHEBI:57692"/>
    </cofactor>
    <text evidence="5">Binds 1 FAD per subunit.</text>
</comment>
<dbReference type="PRINTS" id="PR00368">
    <property type="entry name" value="FADPNR"/>
</dbReference>
<evidence type="ECO:0000313" key="10">
    <source>
        <dbReference type="Proteomes" id="UP000198697"/>
    </source>
</evidence>
<evidence type="ECO:0000256" key="3">
    <source>
        <dbReference type="ARBA" id="ARBA00022827"/>
    </source>
</evidence>
<evidence type="ECO:0000256" key="1">
    <source>
        <dbReference type="ARBA" id="ARBA00007532"/>
    </source>
</evidence>
<feature type="binding site" evidence="5">
    <location>
        <begin position="185"/>
        <end position="192"/>
    </location>
    <ligand>
        <name>NAD(+)</name>
        <dbReference type="ChEBI" id="CHEBI:57540"/>
    </ligand>
</feature>
<dbReference type="RefSeq" id="WP_092768081.1">
    <property type="nucleotide sequence ID" value="NZ_FOHS01000001.1"/>
</dbReference>
<dbReference type="InterPro" id="IPR016156">
    <property type="entry name" value="FAD/NAD-linked_Rdtase_dimer_sf"/>
</dbReference>
<organism evidence="9 10">
    <name type="scientific">Hymenobacter actinosclerus</name>
    <dbReference type="NCBI Taxonomy" id="82805"/>
    <lineage>
        <taxon>Bacteria</taxon>
        <taxon>Pseudomonadati</taxon>
        <taxon>Bacteroidota</taxon>
        <taxon>Cytophagia</taxon>
        <taxon>Cytophagales</taxon>
        <taxon>Hymenobacteraceae</taxon>
        <taxon>Hymenobacter</taxon>
    </lineage>
</organism>
<keyword evidence="5" id="KW-0520">NAD</keyword>
<dbReference type="OrthoDB" id="9800167at2"/>
<proteinExistence type="inferred from homology"/>
<keyword evidence="3 5" id="KW-0274">FAD</keyword>
<dbReference type="SUPFAM" id="SSF51905">
    <property type="entry name" value="FAD/NAD(P)-binding domain"/>
    <property type="match status" value="1"/>
</dbReference>
<evidence type="ECO:0000259" key="7">
    <source>
        <dbReference type="Pfam" id="PF02852"/>
    </source>
</evidence>
<dbReference type="Gene3D" id="3.30.390.30">
    <property type="match status" value="1"/>
</dbReference>
<evidence type="ECO:0000256" key="4">
    <source>
        <dbReference type="PIRSR" id="PIRSR000350-2"/>
    </source>
</evidence>
<keyword evidence="5" id="KW-0547">Nucleotide-binding</keyword>
<dbReference type="Pfam" id="PF02852">
    <property type="entry name" value="Pyr_redox_dim"/>
    <property type="match status" value="1"/>
</dbReference>
<evidence type="ECO:0000256" key="5">
    <source>
        <dbReference type="PIRSR" id="PIRSR000350-3"/>
    </source>
</evidence>
<dbReference type="PRINTS" id="PR00411">
    <property type="entry name" value="PNDRDTASEI"/>
</dbReference>
<dbReference type="GO" id="GO:0050660">
    <property type="term" value="F:flavin adenine dinucleotide binding"/>
    <property type="evidence" value="ECO:0007669"/>
    <property type="project" value="TreeGrafter"/>
</dbReference>
<accession>A0A1I0A6N7</accession>
<dbReference type="PANTHER" id="PTHR43014">
    <property type="entry name" value="MERCURIC REDUCTASE"/>
    <property type="match status" value="1"/>
</dbReference>
<dbReference type="PANTHER" id="PTHR43014:SF2">
    <property type="entry name" value="MERCURIC REDUCTASE"/>
    <property type="match status" value="1"/>
</dbReference>
<feature type="domain" description="FAD/NAD(P)-binding" evidence="8">
    <location>
        <begin position="6"/>
        <end position="330"/>
    </location>
</feature>
<evidence type="ECO:0000259" key="8">
    <source>
        <dbReference type="Pfam" id="PF07992"/>
    </source>
</evidence>
<dbReference type="STRING" id="82805.SAMN04487998_0596"/>
<dbReference type="Pfam" id="PF07992">
    <property type="entry name" value="Pyr_redox_2"/>
    <property type="match status" value="1"/>
</dbReference>
<dbReference type="InterPro" id="IPR001100">
    <property type="entry name" value="Pyr_nuc-diS_OxRdtase"/>
</dbReference>
<feature type="binding site" evidence="5">
    <location>
        <position position="276"/>
    </location>
    <ligand>
        <name>NAD(+)</name>
        <dbReference type="ChEBI" id="CHEBI:57540"/>
    </ligand>
</feature>
<reference evidence="10" key="1">
    <citation type="submission" date="2016-10" db="EMBL/GenBank/DDBJ databases">
        <authorList>
            <person name="Varghese N."/>
            <person name="Submissions S."/>
        </authorList>
    </citation>
    <scope>NUCLEOTIDE SEQUENCE [LARGE SCALE GENOMIC DNA]</scope>
    <source>
        <strain evidence="10">DSM 15310</strain>
    </source>
</reference>
<keyword evidence="2" id="KW-0285">Flavoprotein</keyword>
<dbReference type="GO" id="GO:0003955">
    <property type="term" value="F:NAD(P)H dehydrogenase (quinone) activity"/>
    <property type="evidence" value="ECO:0007669"/>
    <property type="project" value="TreeGrafter"/>
</dbReference>
<feature type="binding site" evidence="5">
    <location>
        <position position="317"/>
    </location>
    <ligand>
        <name>FAD</name>
        <dbReference type="ChEBI" id="CHEBI:57692"/>
    </ligand>
</feature>
<dbReference type="EMBL" id="FOHS01000001">
    <property type="protein sequence ID" value="SES89346.1"/>
    <property type="molecule type" value="Genomic_DNA"/>
</dbReference>
<gene>
    <name evidence="9" type="ORF">SAMN04487998_0596</name>
</gene>
<feature type="active site" description="Proton acceptor" evidence="4">
    <location>
        <position position="449"/>
    </location>
</feature>
<evidence type="ECO:0000256" key="6">
    <source>
        <dbReference type="PIRSR" id="PIRSR000350-4"/>
    </source>
</evidence>
<evidence type="ECO:0000313" key="9">
    <source>
        <dbReference type="EMBL" id="SES89346.1"/>
    </source>
</evidence>
<feature type="disulfide bond" description="Redox-active" evidence="6">
    <location>
        <begin position="43"/>
        <end position="48"/>
    </location>
</feature>
<protein>
    <submittedName>
        <fullName evidence="9">Pyruvate/2-oxoglutarate dehydrogenase complex, dihydrolipoamide dehydrogenase (E3) component</fullName>
    </submittedName>
</protein>
<dbReference type="InterPro" id="IPR004099">
    <property type="entry name" value="Pyr_nucl-diS_OxRdtase_dimer"/>
</dbReference>
<dbReference type="InterPro" id="IPR023753">
    <property type="entry name" value="FAD/NAD-binding_dom"/>
</dbReference>
<keyword evidence="9" id="KW-0670">Pyruvate</keyword>
<sequence>MSATPYDALIIGSGQAGNPLAYALAEAGRRVALIESAHLGGSCVNYGCAPTKMLLASAQRAHLVRTAGELGINASAPTVDFAAVVARKDRLTQNSRDGIEHSLTTEHPNIRLVRGRARFTAPNTLHVDLNEQGGQEQLTAPLIFINTGTHAAVPLIPGLELAGYLTNDTLLLGLTELPEHLLILGGSYIGVEFGQMFRRLGARVTIIETSATLMDREDPDVSRPLQELLAAEGIELVLEAEVRHVSRNAEGVLTLTADTPGGERRLRGSHLLVATGRVPNTLDMGLELAGIPTDEDGYIVVDNDLRTPAKGVYALGDVKGGPQFTHIAYDDYRIVRDQLLHGRARDYHDRPVPYVVFTEPQLGRIGLSKTQAREQKVPFRVSRLPAGSIGRAVETGQTAGFVEVLVGDDDRLLGAAVLCEQGGEIMTMFQLAMAGGLRYQQLENLVIAHPTWAEVLNNAFQRLKRG</sequence>
<comment type="similarity">
    <text evidence="1">Belongs to the class-I pyridine nucleotide-disulfide oxidoreductase family.</text>
</comment>
<dbReference type="PIRSF" id="PIRSF000350">
    <property type="entry name" value="Mercury_reductase_MerA"/>
    <property type="match status" value="1"/>
</dbReference>
<name>A0A1I0A6N7_9BACT</name>
<feature type="binding site" evidence="5">
    <location>
        <position position="208"/>
    </location>
    <ligand>
        <name>NAD(+)</name>
        <dbReference type="ChEBI" id="CHEBI:57540"/>
    </ligand>
</feature>
<evidence type="ECO:0000256" key="2">
    <source>
        <dbReference type="ARBA" id="ARBA00022630"/>
    </source>
</evidence>
<dbReference type="Proteomes" id="UP000198697">
    <property type="component" value="Unassembled WGS sequence"/>
</dbReference>
<dbReference type="InterPro" id="IPR036188">
    <property type="entry name" value="FAD/NAD-bd_sf"/>
</dbReference>
<feature type="domain" description="Pyridine nucleotide-disulphide oxidoreductase dimerisation" evidence="7">
    <location>
        <begin position="352"/>
        <end position="459"/>
    </location>
</feature>